<keyword evidence="5" id="KW-1185">Reference proteome</keyword>
<proteinExistence type="predicted"/>
<organism evidence="4 5">
    <name type="scientific">Hevea brasiliensis</name>
    <name type="common">Para rubber tree</name>
    <name type="synonym">Siphonia brasiliensis</name>
    <dbReference type="NCBI Taxonomy" id="3981"/>
    <lineage>
        <taxon>Eukaryota</taxon>
        <taxon>Viridiplantae</taxon>
        <taxon>Streptophyta</taxon>
        <taxon>Embryophyta</taxon>
        <taxon>Tracheophyta</taxon>
        <taxon>Spermatophyta</taxon>
        <taxon>Magnoliopsida</taxon>
        <taxon>eudicotyledons</taxon>
        <taxon>Gunneridae</taxon>
        <taxon>Pentapetalae</taxon>
        <taxon>rosids</taxon>
        <taxon>fabids</taxon>
        <taxon>Malpighiales</taxon>
        <taxon>Euphorbiaceae</taxon>
        <taxon>Crotonoideae</taxon>
        <taxon>Micrandreae</taxon>
        <taxon>Hevea</taxon>
    </lineage>
</organism>
<dbReference type="InterPro" id="IPR001623">
    <property type="entry name" value="DnaJ_domain"/>
</dbReference>
<dbReference type="PANTHER" id="PTHR44298">
    <property type="entry name" value="DNAJ HOMOLOG SUBFAMILY B MEMBER 11"/>
    <property type="match status" value="1"/>
</dbReference>
<evidence type="ECO:0000313" key="4">
    <source>
        <dbReference type="EMBL" id="KAJ9171746.1"/>
    </source>
</evidence>
<sequence length="346" mass="39257">MAFRRANILFLLCALSYALIAVAGESYYDILQVPRSASDEQIKRAYRKLALKYHPDKNPGNEEANKRFAEINNAYEVLSDNQKRDIYNKYGEEGLKQHMASGGRGGGMGMDISDIFKNFFGGGGDMEEEERIAKGDDVIVELDATLEDLYMGGSQKVWREKNVIKPAPGKRRCNCRNQVYHKQIGPGMFQQMTEQVCDQCQNVKYEREGYFITVDIEKGMQDGQEVVFYEDGEPIIDGEPGDLRFRIRAEPHDHFRREGNDLHTTVTITLVQALVGFEKTLKHLDEHLVDISTKGITKPKAVKKFKGEGMPLHSSTKKGDLYVTFEVLFPNSLTKDQKTKIKEILG</sequence>
<reference evidence="4" key="1">
    <citation type="journal article" date="2023" name="Plant Biotechnol. J.">
        <title>Chromosome-level wild Hevea brasiliensis genome provides new tools for genomic-assisted breeding and valuable loci to elevate rubber yield.</title>
        <authorList>
            <person name="Cheng H."/>
            <person name="Song X."/>
            <person name="Hu Y."/>
            <person name="Wu T."/>
            <person name="Yang Q."/>
            <person name="An Z."/>
            <person name="Feng S."/>
            <person name="Deng Z."/>
            <person name="Wu W."/>
            <person name="Zeng X."/>
            <person name="Tu M."/>
            <person name="Wang X."/>
            <person name="Huang H."/>
        </authorList>
    </citation>
    <scope>NUCLEOTIDE SEQUENCE</scope>
    <source>
        <strain evidence="4">MT/VB/25A 57/8</strain>
    </source>
</reference>
<dbReference type="SMART" id="SM00271">
    <property type="entry name" value="DnaJ"/>
    <property type="match status" value="1"/>
</dbReference>
<dbReference type="SUPFAM" id="SSF46565">
    <property type="entry name" value="Chaperone J-domain"/>
    <property type="match status" value="1"/>
</dbReference>
<feature type="signal peptide" evidence="2">
    <location>
        <begin position="1"/>
        <end position="23"/>
    </location>
</feature>
<feature type="chain" id="PRO_5047245552" description="J domain-containing protein" evidence="2">
    <location>
        <begin position="24"/>
        <end position="346"/>
    </location>
</feature>
<dbReference type="EMBL" id="JARPOI010000009">
    <property type="protein sequence ID" value="KAJ9171746.1"/>
    <property type="molecule type" value="Genomic_DNA"/>
</dbReference>
<keyword evidence="1 2" id="KW-0732">Signal</keyword>
<dbReference type="InterPro" id="IPR018253">
    <property type="entry name" value="DnaJ_domain_CS"/>
</dbReference>
<evidence type="ECO:0000256" key="2">
    <source>
        <dbReference type="SAM" id="SignalP"/>
    </source>
</evidence>
<dbReference type="Gene3D" id="2.60.260.20">
    <property type="entry name" value="Urease metallochaperone UreE, N-terminal domain"/>
    <property type="match status" value="2"/>
</dbReference>
<dbReference type="PRINTS" id="PR00625">
    <property type="entry name" value="JDOMAIN"/>
</dbReference>
<dbReference type="Pfam" id="PF00226">
    <property type="entry name" value="DnaJ"/>
    <property type="match status" value="1"/>
</dbReference>
<dbReference type="InterPro" id="IPR002939">
    <property type="entry name" value="DnaJ_C"/>
</dbReference>
<dbReference type="Proteomes" id="UP001174677">
    <property type="component" value="Chromosome 9"/>
</dbReference>
<evidence type="ECO:0000313" key="5">
    <source>
        <dbReference type="Proteomes" id="UP001174677"/>
    </source>
</evidence>
<dbReference type="PROSITE" id="PS50076">
    <property type="entry name" value="DNAJ_2"/>
    <property type="match status" value="1"/>
</dbReference>
<dbReference type="CDD" id="cd10747">
    <property type="entry name" value="DnaJ_C"/>
    <property type="match status" value="1"/>
</dbReference>
<feature type="domain" description="J" evidence="3">
    <location>
        <begin position="26"/>
        <end position="91"/>
    </location>
</feature>
<dbReference type="SUPFAM" id="SSF49493">
    <property type="entry name" value="HSP40/DnaJ peptide-binding domain"/>
    <property type="match status" value="2"/>
</dbReference>
<dbReference type="PROSITE" id="PS00636">
    <property type="entry name" value="DNAJ_1"/>
    <property type="match status" value="1"/>
</dbReference>
<protein>
    <recommendedName>
        <fullName evidence="3">J domain-containing protein</fullName>
    </recommendedName>
</protein>
<dbReference type="Gene3D" id="1.10.287.110">
    <property type="entry name" value="DnaJ domain"/>
    <property type="match status" value="1"/>
</dbReference>
<evidence type="ECO:0000256" key="1">
    <source>
        <dbReference type="ARBA" id="ARBA00022729"/>
    </source>
</evidence>
<dbReference type="Pfam" id="PF01556">
    <property type="entry name" value="DnaJ_C"/>
    <property type="match status" value="1"/>
</dbReference>
<dbReference type="PANTHER" id="PTHR44298:SF1">
    <property type="entry name" value="DNAJ HOMOLOG SUBFAMILY B MEMBER 11"/>
    <property type="match status" value="1"/>
</dbReference>
<dbReference type="InterPro" id="IPR008971">
    <property type="entry name" value="HSP40/DnaJ_pept-bd"/>
</dbReference>
<dbReference type="CDD" id="cd06257">
    <property type="entry name" value="DnaJ"/>
    <property type="match status" value="1"/>
</dbReference>
<gene>
    <name evidence="4" type="ORF">P3X46_015065</name>
</gene>
<evidence type="ECO:0000259" key="3">
    <source>
        <dbReference type="PROSITE" id="PS50076"/>
    </source>
</evidence>
<accession>A0ABQ9LV06</accession>
<name>A0ABQ9LV06_HEVBR</name>
<dbReference type="InterPro" id="IPR051736">
    <property type="entry name" value="DnaJ-B11-like"/>
</dbReference>
<dbReference type="InterPro" id="IPR036869">
    <property type="entry name" value="J_dom_sf"/>
</dbReference>
<comment type="caution">
    <text evidence="4">The sequence shown here is derived from an EMBL/GenBank/DDBJ whole genome shotgun (WGS) entry which is preliminary data.</text>
</comment>